<feature type="region of interest" description="Disordered" evidence="1">
    <location>
        <begin position="75"/>
        <end position="101"/>
    </location>
</feature>
<evidence type="ECO:0008006" key="6">
    <source>
        <dbReference type="Google" id="ProtNLM"/>
    </source>
</evidence>
<feature type="compositionally biased region" description="Polar residues" evidence="1">
    <location>
        <begin position="75"/>
        <end position="84"/>
    </location>
</feature>
<dbReference type="EMBL" id="CAJNOG010000106">
    <property type="protein sequence ID" value="CAF0951019.1"/>
    <property type="molecule type" value="Genomic_DNA"/>
</dbReference>
<keyword evidence="2" id="KW-0812">Transmembrane</keyword>
<name>A0A814D4Q5_9BILA</name>
<accession>A0A814D4Q5</accession>
<reference evidence="3" key="1">
    <citation type="submission" date="2021-02" db="EMBL/GenBank/DDBJ databases">
        <authorList>
            <person name="Nowell W R."/>
        </authorList>
    </citation>
    <scope>NUCLEOTIDE SEQUENCE</scope>
</reference>
<sequence length="555" mass="60588">MLDLYSSCCLDDVQSINLSVIKLSRHQHNHSLKSRVSYFKQFLIVYIVWLIQRHYPSSARSRVRNTVHITIRPKNNTHVTNSEGVDQHHHRDESRRKSIDKSLVQGSENTIRCASISESHRVYPLGSQSNLDIWKNDVSKKNSQLQSHFLARTENDREHGHQTIFKTTMGSSKLSKSTSDNFHNIKTIGRGSNQRDITEDYHRNSQRKKKKKCPLFCKIASVIAALILGIVIAITLALLIKPNAIETTSINGSFWNTTGITYVGTGIQGSALNQLSVPVGIFIDSNDILYINDIGNYRCVKYLPGASSGILVAGLGGLGSALNQLGSSIRFNYVDSNQNIYISDGSNNRVMFWANSATTGIKVAGDGTSGTSLNHTAIPFGVWVDSSSNVFVSESGNHRVTRWSPGATVGVVVAGGNGQGTTPDKLSGPYGIFYDETNQNLYIVNALSHIVVKWRVGTANGTVLAGVPGSSGSSSTYLKTPVDLTLDQWNNIYILDRGNSRIQLFCDGNSTGITIAGNGTSGSSLTNPWSIKLDSQLNLYVSDSGTGRILKFSKL</sequence>
<gene>
    <name evidence="3" type="ORF">JYZ213_LOCUS13295</name>
    <name evidence="4" type="ORF">OXD698_LOCUS23432</name>
</gene>
<dbReference type="SUPFAM" id="SSF101898">
    <property type="entry name" value="NHL repeat"/>
    <property type="match status" value="1"/>
</dbReference>
<dbReference type="Proteomes" id="UP000663844">
    <property type="component" value="Unassembled WGS sequence"/>
</dbReference>
<evidence type="ECO:0000313" key="4">
    <source>
        <dbReference type="EMBL" id="CAF3891287.1"/>
    </source>
</evidence>
<protein>
    <recommendedName>
        <fullName evidence="6">NHL repeat containing protein-like protein</fullName>
    </recommendedName>
</protein>
<keyword evidence="2" id="KW-0472">Membrane</keyword>
<feature type="compositionally biased region" description="Basic and acidic residues" evidence="1">
    <location>
        <begin position="85"/>
        <end position="100"/>
    </location>
</feature>
<organism evidence="3 5">
    <name type="scientific">Adineta steineri</name>
    <dbReference type="NCBI Taxonomy" id="433720"/>
    <lineage>
        <taxon>Eukaryota</taxon>
        <taxon>Metazoa</taxon>
        <taxon>Spiralia</taxon>
        <taxon>Gnathifera</taxon>
        <taxon>Rotifera</taxon>
        <taxon>Eurotatoria</taxon>
        <taxon>Bdelloidea</taxon>
        <taxon>Adinetida</taxon>
        <taxon>Adinetidae</taxon>
        <taxon>Adineta</taxon>
    </lineage>
</organism>
<evidence type="ECO:0000313" key="3">
    <source>
        <dbReference type="EMBL" id="CAF0951019.1"/>
    </source>
</evidence>
<dbReference type="PANTHER" id="PTHR24104">
    <property type="entry name" value="E3 UBIQUITIN-PROTEIN LIGASE NHLRC1-RELATED"/>
    <property type="match status" value="1"/>
</dbReference>
<dbReference type="PANTHER" id="PTHR24104:SF25">
    <property type="entry name" value="PROTEIN LIN-41"/>
    <property type="match status" value="1"/>
</dbReference>
<comment type="caution">
    <text evidence="3">The sequence shown here is derived from an EMBL/GenBank/DDBJ whole genome shotgun (WGS) entry which is preliminary data.</text>
</comment>
<dbReference type="Gene3D" id="2.40.10.500">
    <property type="match status" value="3"/>
</dbReference>
<evidence type="ECO:0000256" key="1">
    <source>
        <dbReference type="SAM" id="MobiDB-lite"/>
    </source>
</evidence>
<dbReference type="Proteomes" id="UP000663845">
    <property type="component" value="Unassembled WGS sequence"/>
</dbReference>
<keyword evidence="2" id="KW-1133">Transmembrane helix</keyword>
<evidence type="ECO:0000256" key="2">
    <source>
        <dbReference type="SAM" id="Phobius"/>
    </source>
</evidence>
<dbReference type="AlphaFoldDB" id="A0A814D4Q5"/>
<dbReference type="CDD" id="cd05819">
    <property type="entry name" value="NHL"/>
    <property type="match status" value="1"/>
</dbReference>
<evidence type="ECO:0000313" key="5">
    <source>
        <dbReference type="Proteomes" id="UP000663845"/>
    </source>
</evidence>
<dbReference type="InterPro" id="IPR050952">
    <property type="entry name" value="TRIM-NHL_E3_ligases"/>
</dbReference>
<dbReference type="GO" id="GO:0008270">
    <property type="term" value="F:zinc ion binding"/>
    <property type="evidence" value="ECO:0007669"/>
    <property type="project" value="UniProtKB-KW"/>
</dbReference>
<proteinExistence type="predicted"/>
<feature type="transmembrane region" description="Helical" evidence="2">
    <location>
        <begin position="215"/>
        <end position="240"/>
    </location>
</feature>
<dbReference type="EMBL" id="CAJOAZ010002075">
    <property type="protein sequence ID" value="CAF3891287.1"/>
    <property type="molecule type" value="Genomic_DNA"/>
</dbReference>